<accession>A0A1I6G1B7</accession>
<dbReference type="EMBL" id="FOYP01000001">
    <property type="protein sequence ID" value="SFR36013.1"/>
    <property type="molecule type" value="Genomic_DNA"/>
</dbReference>
<evidence type="ECO:0008006" key="4">
    <source>
        <dbReference type="Google" id="ProtNLM"/>
    </source>
</evidence>
<dbReference type="RefSeq" id="WP_090196968.1">
    <property type="nucleotide sequence ID" value="NZ_FOYP01000001.1"/>
</dbReference>
<organism evidence="2 3">
    <name type="scientific">Yoonia tamlensis</name>
    <dbReference type="NCBI Taxonomy" id="390270"/>
    <lineage>
        <taxon>Bacteria</taxon>
        <taxon>Pseudomonadati</taxon>
        <taxon>Pseudomonadota</taxon>
        <taxon>Alphaproteobacteria</taxon>
        <taxon>Rhodobacterales</taxon>
        <taxon>Paracoccaceae</taxon>
        <taxon>Yoonia</taxon>
    </lineage>
</organism>
<feature type="signal peptide" evidence="1">
    <location>
        <begin position="1"/>
        <end position="17"/>
    </location>
</feature>
<dbReference type="AlphaFoldDB" id="A0A1I6G1B7"/>
<sequence length="128" mass="14825">MLKILLCLMVFASPALAQEPMNATQFETYVEGRTITFLYPGGSTGTESYLTNRRVMWSSQEGICLYGVWYASKGDICFRYDHDPIPKCWRVYLEPDGMRSIFTNNPPYTEIYEMRDRTDPLICHDLNS</sequence>
<protein>
    <recommendedName>
        <fullName evidence="4">Beta/Gamma crystallin</fullName>
    </recommendedName>
</protein>
<dbReference type="STRING" id="390270.SAMN04488005_0909"/>
<evidence type="ECO:0000256" key="1">
    <source>
        <dbReference type="SAM" id="SignalP"/>
    </source>
</evidence>
<evidence type="ECO:0000313" key="3">
    <source>
        <dbReference type="Proteomes" id="UP000199478"/>
    </source>
</evidence>
<dbReference type="Proteomes" id="UP000199478">
    <property type="component" value="Unassembled WGS sequence"/>
</dbReference>
<gene>
    <name evidence="2" type="ORF">SAMN04488005_0909</name>
</gene>
<keyword evidence="3" id="KW-1185">Reference proteome</keyword>
<evidence type="ECO:0000313" key="2">
    <source>
        <dbReference type="EMBL" id="SFR36013.1"/>
    </source>
</evidence>
<keyword evidence="1" id="KW-0732">Signal</keyword>
<feature type="chain" id="PRO_5011499414" description="Beta/Gamma crystallin" evidence="1">
    <location>
        <begin position="18"/>
        <end position="128"/>
    </location>
</feature>
<name>A0A1I6G1B7_9RHOB</name>
<proteinExistence type="predicted"/>
<reference evidence="3" key="1">
    <citation type="submission" date="2016-10" db="EMBL/GenBank/DDBJ databases">
        <authorList>
            <person name="Varghese N."/>
            <person name="Submissions S."/>
        </authorList>
    </citation>
    <scope>NUCLEOTIDE SEQUENCE [LARGE SCALE GENOMIC DNA]</scope>
    <source>
        <strain evidence="3">DSM 26879</strain>
    </source>
</reference>
<dbReference type="OrthoDB" id="7304934at2"/>